<sequence>MTIRRALCLLFLLSQADGADAESLRLVIPEMRPVAGEMILITVRGEYERQITLEKLSFPDSPDYDWMQLARDQWRTEQVDGRAVRVFERRIAVFPRHAGPLVIGPVTHRLTVVGSDAPREELPVTAEPVTVAVAPFPAEGSTLAAQGLTVTDALSTEPGKLQDGETLVRRVTIEAQGAPSHLVPPRPIVRAPWLISFAAPEARTQRLTPDGPVTTVIWEWHMRPSTGDPAVLPAIAIPWFDTETRQMRTVEIPAIPFGYASIYVGVGGAGHLPAGQMRVAALAVTGGLMAAFVLVLSGHGPRRRGDVLRALRRFSLVDPTRIAVRRAVRSGEPFALRRTVEHHLRRWRALGLPVSGQETARLDARLYALGGDAVPFDAKTEAKAILRAVDGLRRRSGR</sequence>
<dbReference type="InterPro" id="IPR025738">
    <property type="entry name" value="BatD"/>
</dbReference>
<feature type="transmembrane region" description="Helical" evidence="1">
    <location>
        <begin position="279"/>
        <end position="296"/>
    </location>
</feature>
<accession>A0A9W6CT23</accession>
<evidence type="ECO:0008006" key="6">
    <source>
        <dbReference type="Google" id="ProtNLM"/>
    </source>
</evidence>
<dbReference type="EMBL" id="JAVDPY010000008">
    <property type="protein sequence ID" value="MDR6335551.1"/>
    <property type="molecule type" value="Genomic_DNA"/>
</dbReference>
<evidence type="ECO:0000313" key="4">
    <source>
        <dbReference type="Proteomes" id="UP001144397"/>
    </source>
</evidence>
<evidence type="ECO:0000313" key="5">
    <source>
        <dbReference type="Proteomes" id="UP001245370"/>
    </source>
</evidence>
<comment type="caution">
    <text evidence="2">The sequence shown here is derived from an EMBL/GenBank/DDBJ whole genome shotgun (WGS) entry which is preliminary data.</text>
</comment>
<evidence type="ECO:0000256" key="1">
    <source>
        <dbReference type="SAM" id="Phobius"/>
    </source>
</evidence>
<dbReference type="Proteomes" id="UP001144397">
    <property type="component" value="Unassembled WGS sequence"/>
</dbReference>
<dbReference type="RefSeq" id="WP_281809494.1">
    <property type="nucleotide sequence ID" value="NZ_BSDO01000008.1"/>
</dbReference>
<reference evidence="3 5" key="2">
    <citation type="submission" date="2023-07" db="EMBL/GenBank/DDBJ databases">
        <title>Genomic Encyclopedia of Type Strains, Phase IV (KMG-IV): sequencing the most valuable type-strain genomes for metagenomic binning, comparative biology and taxonomic classification.</title>
        <authorList>
            <person name="Goeker M."/>
        </authorList>
    </citation>
    <scope>NUCLEOTIDE SEQUENCE [LARGE SCALE GENOMIC DNA]</scope>
    <source>
        <strain evidence="3 5">DSM 338</strain>
    </source>
</reference>
<gene>
    <name evidence="3" type="ORF">GGQ86_004047</name>
    <name evidence="2" type="ORF">XFLAVUS301_44460</name>
</gene>
<keyword evidence="5" id="KW-1185">Reference proteome</keyword>
<keyword evidence="1" id="KW-0812">Transmembrane</keyword>
<keyword evidence="1" id="KW-1133">Transmembrane helix</keyword>
<dbReference type="AlphaFoldDB" id="A0A9W6CT23"/>
<organism evidence="2 4">
    <name type="scientific">Xanthobacter flavus</name>
    <dbReference type="NCBI Taxonomy" id="281"/>
    <lineage>
        <taxon>Bacteria</taxon>
        <taxon>Pseudomonadati</taxon>
        <taxon>Pseudomonadota</taxon>
        <taxon>Alphaproteobacteria</taxon>
        <taxon>Hyphomicrobiales</taxon>
        <taxon>Xanthobacteraceae</taxon>
        <taxon>Xanthobacter</taxon>
    </lineage>
</organism>
<dbReference type="PANTHER" id="PTHR40940">
    <property type="entry name" value="PROTEIN BATD-RELATED"/>
    <property type="match status" value="1"/>
</dbReference>
<protein>
    <recommendedName>
        <fullName evidence="6">Oxygen tolerance</fullName>
    </recommendedName>
</protein>
<keyword evidence="1" id="KW-0472">Membrane</keyword>
<dbReference type="EMBL" id="BSDO01000008">
    <property type="protein sequence ID" value="GLI24772.1"/>
    <property type="molecule type" value="Genomic_DNA"/>
</dbReference>
<dbReference type="PANTHER" id="PTHR40940:SF1">
    <property type="entry name" value="PROTEIN BATD"/>
    <property type="match status" value="1"/>
</dbReference>
<reference evidence="2" key="1">
    <citation type="submission" date="2022-12" db="EMBL/GenBank/DDBJ databases">
        <title>Reference genome sequencing for broad-spectrum identification of bacterial and archaeal isolates by mass spectrometry.</title>
        <authorList>
            <person name="Sekiguchi Y."/>
            <person name="Tourlousse D.M."/>
        </authorList>
    </citation>
    <scope>NUCLEOTIDE SEQUENCE</scope>
    <source>
        <strain evidence="2">301</strain>
    </source>
</reference>
<dbReference type="Proteomes" id="UP001245370">
    <property type="component" value="Unassembled WGS sequence"/>
</dbReference>
<evidence type="ECO:0000313" key="3">
    <source>
        <dbReference type="EMBL" id="MDR6335551.1"/>
    </source>
</evidence>
<proteinExistence type="predicted"/>
<evidence type="ECO:0000313" key="2">
    <source>
        <dbReference type="EMBL" id="GLI24772.1"/>
    </source>
</evidence>
<name>A0A9W6CT23_XANFL</name>
<dbReference type="GeneID" id="95765219"/>